<sequence>MARKLDQILVVDVESTCWDGPPPEGEESEIIEIGLCVVDVGKLERMSKHSLLVRPERSTISPFCTELTTLTPDMFEAAGSLREAVKRLKQEFDSKDRLWASWGDYDRRQFERVCSAAGVGYPFGITHLNVKSLFAVSLGLKHEVGLDGAYDMLNLPMEGTHHRGDDDAWNIAGILCRLLGAARATKP</sequence>
<accession>A0A5B9MLN7</accession>
<dbReference type="CDD" id="cd06133">
    <property type="entry name" value="ERI-1_3'hExo_like"/>
    <property type="match status" value="1"/>
</dbReference>
<keyword evidence="2" id="KW-0378">Hydrolase</keyword>
<keyword evidence="6" id="KW-1185">Reference proteome</keyword>
<dbReference type="PANTHER" id="PTHR23044:SF61">
    <property type="entry name" value="3'-5' EXORIBONUCLEASE 1-RELATED"/>
    <property type="match status" value="1"/>
</dbReference>
<dbReference type="SMART" id="SM00479">
    <property type="entry name" value="EXOIII"/>
    <property type="match status" value="1"/>
</dbReference>
<dbReference type="InterPro" id="IPR051274">
    <property type="entry name" value="3-5_Exoribonuclease"/>
</dbReference>
<protein>
    <submittedName>
        <fullName evidence="5">Sporulation inhibitor KapD</fullName>
    </submittedName>
</protein>
<dbReference type="Pfam" id="PF00929">
    <property type="entry name" value="RNase_T"/>
    <property type="match status" value="1"/>
</dbReference>
<evidence type="ECO:0000313" key="5">
    <source>
        <dbReference type="EMBL" id="QEG02302.1"/>
    </source>
</evidence>
<evidence type="ECO:0000256" key="3">
    <source>
        <dbReference type="ARBA" id="ARBA00022839"/>
    </source>
</evidence>
<name>A0A5B9MLN7_9BACT</name>
<dbReference type="PANTHER" id="PTHR23044">
    <property type="entry name" value="3'-5' EXONUCLEASE ERI1-RELATED"/>
    <property type="match status" value="1"/>
</dbReference>
<dbReference type="KEGG" id="smam:Mal15_63890"/>
<evidence type="ECO:0000256" key="2">
    <source>
        <dbReference type="ARBA" id="ARBA00022801"/>
    </source>
</evidence>
<keyword evidence="3" id="KW-0269">Exonuclease</keyword>
<organism evidence="5 6">
    <name type="scientific">Stieleria maiorica</name>
    <dbReference type="NCBI Taxonomy" id="2795974"/>
    <lineage>
        <taxon>Bacteria</taxon>
        <taxon>Pseudomonadati</taxon>
        <taxon>Planctomycetota</taxon>
        <taxon>Planctomycetia</taxon>
        <taxon>Pirellulales</taxon>
        <taxon>Pirellulaceae</taxon>
        <taxon>Stieleria</taxon>
    </lineage>
</organism>
<keyword evidence="1" id="KW-0540">Nuclease</keyword>
<evidence type="ECO:0000259" key="4">
    <source>
        <dbReference type="SMART" id="SM00479"/>
    </source>
</evidence>
<dbReference type="InterPro" id="IPR047201">
    <property type="entry name" value="ERI-1_3'hExo-like"/>
</dbReference>
<evidence type="ECO:0000256" key="1">
    <source>
        <dbReference type="ARBA" id="ARBA00022722"/>
    </source>
</evidence>
<dbReference type="InterPro" id="IPR013520">
    <property type="entry name" value="Ribonucl_H"/>
</dbReference>
<evidence type="ECO:0000313" key="6">
    <source>
        <dbReference type="Proteomes" id="UP000321353"/>
    </source>
</evidence>
<dbReference type="Proteomes" id="UP000321353">
    <property type="component" value="Chromosome"/>
</dbReference>
<proteinExistence type="predicted"/>
<dbReference type="GO" id="GO:0003676">
    <property type="term" value="F:nucleic acid binding"/>
    <property type="evidence" value="ECO:0007669"/>
    <property type="project" value="InterPro"/>
</dbReference>
<dbReference type="Gene3D" id="3.30.420.10">
    <property type="entry name" value="Ribonuclease H-like superfamily/Ribonuclease H"/>
    <property type="match status" value="1"/>
</dbReference>
<dbReference type="GO" id="GO:0006259">
    <property type="term" value="P:DNA metabolic process"/>
    <property type="evidence" value="ECO:0007669"/>
    <property type="project" value="UniProtKB-ARBA"/>
</dbReference>
<gene>
    <name evidence="5" type="ORF">Mal15_63890</name>
</gene>
<dbReference type="SUPFAM" id="SSF53098">
    <property type="entry name" value="Ribonuclease H-like"/>
    <property type="match status" value="1"/>
</dbReference>
<dbReference type="AlphaFoldDB" id="A0A5B9MLN7"/>
<dbReference type="GO" id="GO:0000175">
    <property type="term" value="F:3'-5'-RNA exonuclease activity"/>
    <property type="evidence" value="ECO:0007669"/>
    <property type="project" value="InterPro"/>
</dbReference>
<dbReference type="RefSeq" id="WP_147871262.1">
    <property type="nucleotide sequence ID" value="NZ_CP036264.1"/>
</dbReference>
<reference evidence="5 6" key="1">
    <citation type="submission" date="2019-02" db="EMBL/GenBank/DDBJ databases">
        <title>Planctomycetal bacteria perform biofilm scaping via a novel small molecule.</title>
        <authorList>
            <person name="Jeske O."/>
            <person name="Boedeker C."/>
            <person name="Wiegand S."/>
            <person name="Breitling P."/>
            <person name="Kallscheuer N."/>
            <person name="Jogler M."/>
            <person name="Rohde M."/>
            <person name="Petersen J."/>
            <person name="Medema M.H."/>
            <person name="Surup F."/>
            <person name="Jogler C."/>
        </authorList>
    </citation>
    <scope>NUCLEOTIDE SEQUENCE [LARGE SCALE GENOMIC DNA]</scope>
    <source>
        <strain evidence="5 6">Mal15</strain>
    </source>
</reference>
<dbReference type="EMBL" id="CP036264">
    <property type="protein sequence ID" value="QEG02302.1"/>
    <property type="molecule type" value="Genomic_DNA"/>
</dbReference>
<dbReference type="InterPro" id="IPR012337">
    <property type="entry name" value="RNaseH-like_sf"/>
</dbReference>
<feature type="domain" description="Exonuclease" evidence="4">
    <location>
        <begin position="7"/>
        <end position="184"/>
    </location>
</feature>
<dbReference type="InterPro" id="IPR036397">
    <property type="entry name" value="RNaseH_sf"/>
</dbReference>